<proteinExistence type="predicted"/>
<feature type="domain" description="HTH lacI-type" evidence="5">
    <location>
        <begin position="2"/>
        <end position="56"/>
    </location>
</feature>
<name>A0A229T8Z1_9PSEU</name>
<evidence type="ECO:0000313" key="7">
    <source>
        <dbReference type="EMBL" id="OXM67707.1"/>
    </source>
</evidence>
<comment type="caution">
    <text evidence="7">The sequence shown here is derived from an EMBL/GenBank/DDBJ whole genome shotgun (WGS) entry which is preliminary data.</text>
</comment>
<keyword evidence="4" id="KW-0804">Transcription</keyword>
<dbReference type="InterPro" id="IPR028082">
    <property type="entry name" value="Peripla_BP_I"/>
</dbReference>
<dbReference type="PANTHER" id="PTHR30146:SF148">
    <property type="entry name" value="HTH-TYPE TRANSCRIPTIONAL REPRESSOR PURR-RELATED"/>
    <property type="match status" value="1"/>
</dbReference>
<keyword evidence="2" id="KW-0805">Transcription regulation</keyword>
<dbReference type="InterPro" id="IPR046335">
    <property type="entry name" value="LacI/GalR-like_sensor"/>
</dbReference>
<sequence>MATISDVAALAGVSTATVSRVLNGKSTVDPALAEQVARAVAELGYTPNGLARSLRRRETAVLALIISDVENPFFTAIARGVEDMAQAAGFSVMLCNSDENTAKERRYVEVAAQERLAGVIMSPTTRDSDVEPLIAQRTPIVTIDRRLDSVDCDAVLVDSHTAAREAVRHLVSQDYRRIGCIAGPPGVTTADERLDGYREGLREAGLKYAAKWVRRCEFRETGGREAATQLLTRSDRPDALLVSSSTMAVGVLQAMAGLGLRSGRDVGIVSFDEAPWATLISPPLTVVAQPAYAMGRLAARLLLDRIAGGVDHPATTTTLAAQLIVRAGTTRPGVCPSDA</sequence>
<gene>
    <name evidence="7" type="ORF">CF165_14955</name>
</gene>
<evidence type="ECO:0000256" key="4">
    <source>
        <dbReference type="ARBA" id="ARBA00023163"/>
    </source>
</evidence>
<dbReference type="AlphaFoldDB" id="A0A229T8Z1"/>
<dbReference type="GO" id="GO:0003700">
    <property type="term" value="F:DNA-binding transcription factor activity"/>
    <property type="evidence" value="ECO:0007669"/>
    <property type="project" value="TreeGrafter"/>
</dbReference>
<keyword evidence="3" id="KW-0238">DNA-binding</keyword>
<evidence type="ECO:0000259" key="6">
    <source>
        <dbReference type="PROSITE" id="PS50943"/>
    </source>
</evidence>
<dbReference type="RefSeq" id="WP_093948109.1">
    <property type="nucleotide sequence ID" value="NZ_NMUL01000012.1"/>
</dbReference>
<dbReference type="InterPro" id="IPR010982">
    <property type="entry name" value="Lambda_DNA-bd_dom_sf"/>
</dbReference>
<evidence type="ECO:0000256" key="2">
    <source>
        <dbReference type="ARBA" id="ARBA00023015"/>
    </source>
</evidence>
<reference evidence="8" key="1">
    <citation type="submission" date="2017-07" db="EMBL/GenBank/DDBJ databases">
        <title>Comparative genome mining reveals phylogenetic distribution patterns of secondary metabolites in Amycolatopsis.</title>
        <authorList>
            <person name="Adamek M."/>
            <person name="Alanjary M."/>
            <person name="Sales-Ortells H."/>
            <person name="Goodfellow M."/>
            <person name="Bull A.T."/>
            <person name="Kalinowski J."/>
            <person name="Ziemert N."/>
        </authorList>
    </citation>
    <scope>NUCLEOTIDE SEQUENCE [LARGE SCALE GENOMIC DNA]</scope>
    <source>
        <strain evidence="8">H5</strain>
    </source>
</reference>
<keyword evidence="1" id="KW-0678">Repressor</keyword>
<dbReference type="SMART" id="SM00354">
    <property type="entry name" value="HTH_LACI"/>
    <property type="match status" value="1"/>
</dbReference>
<organism evidence="7 8">
    <name type="scientific">Amycolatopsis vastitatis</name>
    <dbReference type="NCBI Taxonomy" id="1905142"/>
    <lineage>
        <taxon>Bacteria</taxon>
        <taxon>Bacillati</taxon>
        <taxon>Actinomycetota</taxon>
        <taxon>Actinomycetes</taxon>
        <taxon>Pseudonocardiales</taxon>
        <taxon>Pseudonocardiaceae</taxon>
        <taxon>Amycolatopsis</taxon>
    </lineage>
</organism>
<dbReference type="EMBL" id="NMUL01000012">
    <property type="protein sequence ID" value="OXM67707.1"/>
    <property type="molecule type" value="Genomic_DNA"/>
</dbReference>
<accession>A0A229T8Z1</accession>
<keyword evidence="8" id="KW-1185">Reference proteome</keyword>
<dbReference type="InterPro" id="IPR001387">
    <property type="entry name" value="Cro/C1-type_HTH"/>
</dbReference>
<evidence type="ECO:0000256" key="1">
    <source>
        <dbReference type="ARBA" id="ARBA00022491"/>
    </source>
</evidence>
<protein>
    <submittedName>
        <fullName evidence="7">LacI family transcriptional regulator</fullName>
    </submittedName>
</protein>
<dbReference type="Gene3D" id="3.40.50.2300">
    <property type="match status" value="2"/>
</dbReference>
<dbReference type="PROSITE" id="PS00356">
    <property type="entry name" value="HTH_LACI_1"/>
    <property type="match status" value="1"/>
</dbReference>
<dbReference type="PANTHER" id="PTHR30146">
    <property type="entry name" value="LACI-RELATED TRANSCRIPTIONAL REPRESSOR"/>
    <property type="match status" value="1"/>
</dbReference>
<dbReference type="GO" id="GO:0000976">
    <property type="term" value="F:transcription cis-regulatory region binding"/>
    <property type="evidence" value="ECO:0007669"/>
    <property type="project" value="TreeGrafter"/>
</dbReference>
<evidence type="ECO:0000259" key="5">
    <source>
        <dbReference type="PROSITE" id="PS50932"/>
    </source>
</evidence>
<dbReference type="SUPFAM" id="SSF53822">
    <property type="entry name" value="Periplasmic binding protein-like I"/>
    <property type="match status" value="1"/>
</dbReference>
<feature type="domain" description="HTH cro/C1-type" evidence="6">
    <location>
        <begin position="3"/>
        <end position="50"/>
    </location>
</feature>
<dbReference type="Proteomes" id="UP000215199">
    <property type="component" value="Unassembled WGS sequence"/>
</dbReference>
<evidence type="ECO:0000256" key="3">
    <source>
        <dbReference type="ARBA" id="ARBA00023125"/>
    </source>
</evidence>
<dbReference type="InterPro" id="IPR000843">
    <property type="entry name" value="HTH_LacI"/>
</dbReference>
<dbReference type="Pfam" id="PF13377">
    <property type="entry name" value="Peripla_BP_3"/>
    <property type="match status" value="1"/>
</dbReference>
<dbReference type="CDD" id="cd01392">
    <property type="entry name" value="HTH_LacI"/>
    <property type="match status" value="1"/>
</dbReference>
<dbReference type="PROSITE" id="PS50932">
    <property type="entry name" value="HTH_LACI_2"/>
    <property type="match status" value="1"/>
</dbReference>
<evidence type="ECO:0000313" key="8">
    <source>
        <dbReference type="Proteomes" id="UP000215199"/>
    </source>
</evidence>
<dbReference type="Pfam" id="PF00356">
    <property type="entry name" value="LacI"/>
    <property type="match status" value="1"/>
</dbReference>
<dbReference type="Gene3D" id="1.10.260.40">
    <property type="entry name" value="lambda repressor-like DNA-binding domains"/>
    <property type="match status" value="1"/>
</dbReference>
<dbReference type="OrthoDB" id="59108at2"/>
<dbReference type="CDD" id="cd19977">
    <property type="entry name" value="PBP1_EndR-like"/>
    <property type="match status" value="1"/>
</dbReference>
<dbReference type="PROSITE" id="PS50943">
    <property type="entry name" value="HTH_CROC1"/>
    <property type="match status" value="1"/>
</dbReference>
<dbReference type="PRINTS" id="PR00036">
    <property type="entry name" value="HTHLACI"/>
</dbReference>
<dbReference type="SUPFAM" id="SSF47413">
    <property type="entry name" value="lambda repressor-like DNA-binding domains"/>
    <property type="match status" value="1"/>
</dbReference>